<dbReference type="Proteomes" id="UP000737171">
    <property type="component" value="Unassembled WGS sequence"/>
</dbReference>
<reference evidence="2 3" key="1">
    <citation type="submission" date="2020-05" db="EMBL/GenBank/DDBJ databases">
        <title>Aquincola sp. isolate from soil.</title>
        <authorList>
            <person name="Han J."/>
            <person name="Kim D.-U."/>
        </authorList>
    </citation>
    <scope>NUCLEOTIDE SEQUENCE [LARGE SCALE GENOMIC DNA]</scope>
    <source>
        <strain evidence="2 3">S2</strain>
    </source>
</reference>
<protein>
    <recommendedName>
        <fullName evidence="4">HEAT repeat domain-containing protein</fullName>
    </recommendedName>
</protein>
<evidence type="ECO:0008006" key="4">
    <source>
        <dbReference type="Google" id="ProtNLM"/>
    </source>
</evidence>
<sequence>MIPRTQVFSGSIGRSDVNTNKPGPANYPRVYHNLMVVGLLASIYRKHEDADIVNNAVEATLKDTSQFRVFRALAQGIGGDPALANQLLSGALEKNPDDDAAKVTFAVAMLLGGDPEWKSVIDRVLALSTDQVAREAAVGVLTYLKTIVRH</sequence>
<evidence type="ECO:0000313" key="3">
    <source>
        <dbReference type="Proteomes" id="UP000737171"/>
    </source>
</evidence>
<dbReference type="RefSeq" id="WP_173135665.1">
    <property type="nucleotide sequence ID" value="NZ_JABRWJ010000028.1"/>
</dbReference>
<proteinExistence type="predicted"/>
<organism evidence="2 3">
    <name type="scientific">Pseudaquabacterium terrae</name>
    <dbReference type="NCBI Taxonomy" id="2732868"/>
    <lineage>
        <taxon>Bacteria</taxon>
        <taxon>Pseudomonadati</taxon>
        <taxon>Pseudomonadota</taxon>
        <taxon>Betaproteobacteria</taxon>
        <taxon>Burkholderiales</taxon>
        <taxon>Sphaerotilaceae</taxon>
        <taxon>Pseudaquabacterium</taxon>
    </lineage>
</organism>
<evidence type="ECO:0000313" key="2">
    <source>
        <dbReference type="EMBL" id="NRF72437.1"/>
    </source>
</evidence>
<gene>
    <name evidence="2" type="ORF">HLB44_36360</name>
</gene>
<accession>A0ABX2EUK4</accession>
<comment type="caution">
    <text evidence="2">The sequence shown here is derived from an EMBL/GenBank/DDBJ whole genome shotgun (WGS) entry which is preliminary data.</text>
</comment>
<keyword evidence="3" id="KW-1185">Reference proteome</keyword>
<feature type="region of interest" description="Disordered" evidence="1">
    <location>
        <begin position="1"/>
        <end position="24"/>
    </location>
</feature>
<name>A0ABX2EUK4_9BURK</name>
<dbReference type="EMBL" id="JABRWJ010000028">
    <property type="protein sequence ID" value="NRF72437.1"/>
    <property type="molecule type" value="Genomic_DNA"/>
</dbReference>
<evidence type="ECO:0000256" key="1">
    <source>
        <dbReference type="SAM" id="MobiDB-lite"/>
    </source>
</evidence>